<proteinExistence type="predicted"/>
<sequence>SVRPFVCGCISGSRVSAAHAHSLTTRECASPKVWESEVDRKIYVLCVCASNPIRWWGVVHWVHPDQFPVTRPWISKS</sequence>
<evidence type="ECO:0000313" key="2">
    <source>
        <dbReference type="Proteomes" id="UP000886653"/>
    </source>
</evidence>
<keyword evidence="2" id="KW-1185">Reference proteome</keyword>
<evidence type="ECO:0000313" key="1">
    <source>
        <dbReference type="EMBL" id="KAG0148888.1"/>
    </source>
</evidence>
<dbReference type="AlphaFoldDB" id="A0A9P6NMT0"/>
<protein>
    <submittedName>
        <fullName evidence="1">Uncharacterized protein</fullName>
    </submittedName>
</protein>
<reference evidence="1" key="1">
    <citation type="submission" date="2013-11" db="EMBL/GenBank/DDBJ databases">
        <title>Genome sequence of the fusiform rust pathogen reveals effectors for host alternation and coevolution with pine.</title>
        <authorList>
            <consortium name="DOE Joint Genome Institute"/>
            <person name="Smith K."/>
            <person name="Pendleton A."/>
            <person name="Kubisiak T."/>
            <person name="Anderson C."/>
            <person name="Salamov A."/>
            <person name="Aerts A."/>
            <person name="Riley R."/>
            <person name="Clum A."/>
            <person name="Lindquist E."/>
            <person name="Ence D."/>
            <person name="Campbell M."/>
            <person name="Kronenberg Z."/>
            <person name="Feau N."/>
            <person name="Dhillon B."/>
            <person name="Hamelin R."/>
            <person name="Burleigh J."/>
            <person name="Smith J."/>
            <person name="Yandell M."/>
            <person name="Nelson C."/>
            <person name="Grigoriev I."/>
            <person name="Davis J."/>
        </authorList>
    </citation>
    <scope>NUCLEOTIDE SEQUENCE</scope>
    <source>
        <strain evidence="1">G11</strain>
    </source>
</reference>
<feature type="non-terminal residue" evidence="1">
    <location>
        <position position="1"/>
    </location>
</feature>
<organism evidence="1 2">
    <name type="scientific">Cronartium quercuum f. sp. fusiforme G11</name>
    <dbReference type="NCBI Taxonomy" id="708437"/>
    <lineage>
        <taxon>Eukaryota</taxon>
        <taxon>Fungi</taxon>
        <taxon>Dikarya</taxon>
        <taxon>Basidiomycota</taxon>
        <taxon>Pucciniomycotina</taxon>
        <taxon>Pucciniomycetes</taxon>
        <taxon>Pucciniales</taxon>
        <taxon>Coleosporiaceae</taxon>
        <taxon>Cronartium</taxon>
    </lineage>
</organism>
<dbReference type="EMBL" id="MU167232">
    <property type="protein sequence ID" value="KAG0148888.1"/>
    <property type="molecule type" value="Genomic_DNA"/>
</dbReference>
<dbReference type="Proteomes" id="UP000886653">
    <property type="component" value="Unassembled WGS sequence"/>
</dbReference>
<accession>A0A9P6NMT0</accession>
<comment type="caution">
    <text evidence="1">The sequence shown here is derived from an EMBL/GenBank/DDBJ whole genome shotgun (WGS) entry which is preliminary data.</text>
</comment>
<gene>
    <name evidence="1" type="ORF">CROQUDRAFT_105440</name>
</gene>
<name>A0A9P6NMT0_9BASI</name>